<evidence type="ECO:0000313" key="7">
    <source>
        <dbReference type="EMBL" id="JAC96711.1"/>
    </source>
</evidence>
<feature type="transmembrane region" description="Helical" evidence="6">
    <location>
        <begin position="372"/>
        <end position="390"/>
    </location>
</feature>
<dbReference type="InterPro" id="IPR011701">
    <property type="entry name" value="MFS"/>
</dbReference>
<name>A0A0A1WCU8_ZEUCU</name>
<feature type="transmembrane region" description="Helical" evidence="6">
    <location>
        <begin position="396"/>
        <end position="417"/>
    </location>
</feature>
<keyword evidence="3 6" id="KW-1133">Transmembrane helix</keyword>
<feature type="transmembrane region" description="Helical" evidence="6">
    <location>
        <begin position="204"/>
        <end position="226"/>
    </location>
</feature>
<feature type="transmembrane region" description="Helical" evidence="6">
    <location>
        <begin position="40"/>
        <end position="59"/>
    </location>
</feature>
<evidence type="ECO:0000256" key="5">
    <source>
        <dbReference type="SAM" id="MobiDB-lite"/>
    </source>
</evidence>
<comment type="subcellular location">
    <subcellularLocation>
        <location evidence="1">Membrane</location>
        <topology evidence="1">Multi-pass membrane protein</topology>
    </subcellularLocation>
</comment>
<dbReference type="Gene3D" id="1.20.1250.20">
    <property type="entry name" value="MFS general substrate transporter like domains"/>
    <property type="match status" value="1"/>
</dbReference>
<dbReference type="EMBL" id="GBXI01017580">
    <property type="protein sequence ID" value="JAC96711.1"/>
    <property type="molecule type" value="Transcribed_RNA"/>
</dbReference>
<gene>
    <name evidence="7" type="primary">SLC46A3_0</name>
    <name evidence="7" type="ORF">g.41078</name>
</gene>
<dbReference type="PANTHER" id="PTHR23507:SF37">
    <property type="entry name" value="GH08173P"/>
    <property type="match status" value="1"/>
</dbReference>
<feature type="transmembrane region" description="Helical" evidence="6">
    <location>
        <begin position="136"/>
        <end position="154"/>
    </location>
</feature>
<evidence type="ECO:0000256" key="2">
    <source>
        <dbReference type="ARBA" id="ARBA00022692"/>
    </source>
</evidence>
<feature type="transmembrane region" description="Helical" evidence="6">
    <location>
        <begin position="112"/>
        <end position="129"/>
    </location>
</feature>
<feature type="compositionally biased region" description="Polar residues" evidence="5">
    <location>
        <begin position="1"/>
        <end position="14"/>
    </location>
</feature>
<dbReference type="AlphaFoldDB" id="A0A0A1WCU8"/>
<sequence>MANRSQVKYSPTSTDNDERARTEQSHSRWEKIKKNCMSPWYKMISVEPTMFLYMFAFMITSVVEQDFFVQKACRVNNNFTDEICSNIKADENAAYKKQVQITTAKFHQIESISAHVFPIVLALFLGSFSDRRGRKFPLLMGLTGKFIYSVMIVVNARMKTWPLEYVIYTATLPSALTGADVAIFASCFAYISDISTLKNRTLRVTILDVCYLSAMPTGVALGSYLFYNAFNKSYADMFTVNASLLALSIIYTFFALKWQTTAKQRSLRELGCCGFFPDFFDKEHVKDSFSVLVKKRPGHRRPFLIILLITMALYTFQRDENQYLFLYTTFKFNWNVDVYSTFKTFKSTAYVVAMLVAVPLMNKGFHWKDTTIIFIGAWAHAIARFFYYFAQTGTLFYVGALICSLGPIVGPMIRAMTSKIVPQSERGKVFALLAVCDNAVPFISGVFYSQVYRATLDDDGKGGQGVFLLTIATQLAVFVLILAIHLILGEQSLAVPEVSEKESQLIHENEANGAPKIADNGAESPKIAAISANVEEKENSTTTGTA</sequence>
<feature type="region of interest" description="Disordered" evidence="5">
    <location>
        <begin position="1"/>
        <end position="26"/>
    </location>
</feature>
<dbReference type="CDD" id="cd17386">
    <property type="entry name" value="MFS_SLC46"/>
    <property type="match status" value="1"/>
</dbReference>
<feature type="transmembrane region" description="Helical" evidence="6">
    <location>
        <begin position="166"/>
        <end position="192"/>
    </location>
</feature>
<dbReference type="GO" id="GO:0016020">
    <property type="term" value="C:membrane"/>
    <property type="evidence" value="ECO:0007669"/>
    <property type="project" value="UniProtKB-SubCell"/>
</dbReference>
<evidence type="ECO:0000256" key="6">
    <source>
        <dbReference type="SAM" id="Phobius"/>
    </source>
</evidence>
<reference evidence="7" key="1">
    <citation type="submission" date="2014-11" db="EMBL/GenBank/DDBJ databases">
        <authorList>
            <person name="Geib S."/>
        </authorList>
    </citation>
    <scope>NUCLEOTIDE SEQUENCE</scope>
</reference>
<dbReference type="PANTHER" id="PTHR23507">
    <property type="entry name" value="ZGC:174356"/>
    <property type="match status" value="1"/>
</dbReference>
<dbReference type="GO" id="GO:0022857">
    <property type="term" value="F:transmembrane transporter activity"/>
    <property type="evidence" value="ECO:0007669"/>
    <property type="project" value="InterPro"/>
</dbReference>
<feature type="transmembrane region" description="Helical" evidence="6">
    <location>
        <begin position="302"/>
        <end position="318"/>
    </location>
</feature>
<dbReference type="SUPFAM" id="SSF103473">
    <property type="entry name" value="MFS general substrate transporter"/>
    <property type="match status" value="1"/>
</dbReference>
<dbReference type="Pfam" id="PF07690">
    <property type="entry name" value="MFS_1"/>
    <property type="match status" value="1"/>
</dbReference>
<accession>A0A0A1WCU8</accession>
<evidence type="ECO:0000256" key="3">
    <source>
        <dbReference type="ARBA" id="ARBA00022989"/>
    </source>
</evidence>
<feature type="transmembrane region" description="Helical" evidence="6">
    <location>
        <begin position="338"/>
        <end position="360"/>
    </location>
</feature>
<protein>
    <submittedName>
        <fullName evidence="7">Solute carrier family 46 member 3</fullName>
    </submittedName>
</protein>
<organism evidence="7">
    <name type="scientific">Zeugodacus cucurbitae</name>
    <name type="common">Melon fruit fly</name>
    <name type="synonym">Bactrocera cucurbitae</name>
    <dbReference type="NCBI Taxonomy" id="28588"/>
    <lineage>
        <taxon>Eukaryota</taxon>
        <taxon>Metazoa</taxon>
        <taxon>Ecdysozoa</taxon>
        <taxon>Arthropoda</taxon>
        <taxon>Hexapoda</taxon>
        <taxon>Insecta</taxon>
        <taxon>Pterygota</taxon>
        <taxon>Neoptera</taxon>
        <taxon>Endopterygota</taxon>
        <taxon>Diptera</taxon>
        <taxon>Brachycera</taxon>
        <taxon>Muscomorpha</taxon>
        <taxon>Tephritoidea</taxon>
        <taxon>Tephritidae</taxon>
        <taxon>Zeugodacus</taxon>
        <taxon>Zeugodacus</taxon>
    </lineage>
</organism>
<evidence type="ECO:0000256" key="4">
    <source>
        <dbReference type="ARBA" id="ARBA00023136"/>
    </source>
</evidence>
<evidence type="ECO:0000256" key="1">
    <source>
        <dbReference type="ARBA" id="ARBA00004141"/>
    </source>
</evidence>
<keyword evidence="4 6" id="KW-0472">Membrane</keyword>
<reference evidence="7" key="2">
    <citation type="journal article" date="2015" name="Gigascience">
        <title>Reconstructing a comprehensive transcriptome assembly of a white-pupal translocated strain of the pest fruit fly Bactrocera cucurbitae.</title>
        <authorList>
            <person name="Sim S.B."/>
            <person name="Calla B."/>
            <person name="Hall B."/>
            <person name="DeRego T."/>
            <person name="Geib S.M."/>
        </authorList>
    </citation>
    <scope>NUCLEOTIDE SEQUENCE</scope>
</reference>
<feature type="compositionally biased region" description="Basic and acidic residues" evidence="5">
    <location>
        <begin position="16"/>
        <end position="26"/>
    </location>
</feature>
<dbReference type="InterPro" id="IPR036259">
    <property type="entry name" value="MFS_trans_sf"/>
</dbReference>
<feature type="transmembrane region" description="Helical" evidence="6">
    <location>
        <begin position="429"/>
        <end position="447"/>
    </location>
</feature>
<feature type="transmembrane region" description="Helical" evidence="6">
    <location>
        <begin position="238"/>
        <end position="258"/>
    </location>
</feature>
<keyword evidence="2 6" id="KW-0812">Transmembrane</keyword>
<feature type="transmembrane region" description="Helical" evidence="6">
    <location>
        <begin position="467"/>
        <end position="488"/>
    </location>
</feature>
<proteinExistence type="predicted"/>